<accession>A0A9D2PTN8</accession>
<dbReference type="Pfam" id="PF17910">
    <property type="entry name" value="FeoB_Cyto"/>
    <property type="match status" value="1"/>
</dbReference>
<protein>
    <recommendedName>
        <fullName evidence="11 14">Ferrous iron transport protein B</fullName>
    </recommendedName>
</protein>
<feature type="transmembrane region" description="Helical" evidence="14">
    <location>
        <begin position="753"/>
        <end position="776"/>
    </location>
</feature>
<feature type="transmembrane region" description="Helical" evidence="14">
    <location>
        <begin position="715"/>
        <end position="741"/>
    </location>
</feature>
<dbReference type="SMART" id="SM00899">
    <property type="entry name" value="FeoA"/>
    <property type="match status" value="1"/>
</dbReference>
<reference evidence="16" key="1">
    <citation type="journal article" date="2021" name="PeerJ">
        <title>Extensive microbial diversity within the chicken gut microbiome revealed by metagenomics and culture.</title>
        <authorList>
            <person name="Gilroy R."/>
            <person name="Ravi A."/>
            <person name="Getino M."/>
            <person name="Pursley I."/>
            <person name="Horton D.L."/>
            <person name="Alikhan N.F."/>
            <person name="Baker D."/>
            <person name="Gharbi K."/>
            <person name="Hall N."/>
            <person name="Watson M."/>
            <person name="Adriaenssens E.M."/>
            <person name="Foster-Nyarko E."/>
            <person name="Jarju S."/>
            <person name="Secka A."/>
            <person name="Antonio M."/>
            <person name="Oren A."/>
            <person name="Chaudhuri R.R."/>
            <person name="La Ragione R."/>
            <person name="Hildebrand F."/>
            <person name="Pallen M.J."/>
        </authorList>
    </citation>
    <scope>NUCLEOTIDE SEQUENCE</scope>
    <source>
        <strain evidence="16">CHK198-12963</strain>
    </source>
</reference>
<dbReference type="EMBL" id="DWWB01000055">
    <property type="protein sequence ID" value="HJC67068.1"/>
    <property type="molecule type" value="Genomic_DNA"/>
</dbReference>
<feature type="transmembrane region" description="Helical" evidence="14">
    <location>
        <begin position="448"/>
        <end position="467"/>
    </location>
</feature>
<dbReference type="GO" id="GO:0005525">
    <property type="term" value="F:GTP binding"/>
    <property type="evidence" value="ECO:0007669"/>
    <property type="project" value="UniProtKB-KW"/>
</dbReference>
<reference evidence="16" key="2">
    <citation type="submission" date="2021-04" db="EMBL/GenBank/DDBJ databases">
        <authorList>
            <person name="Gilroy R."/>
        </authorList>
    </citation>
    <scope>NUCLEOTIDE SEQUENCE</scope>
    <source>
        <strain evidence="16">CHK198-12963</strain>
    </source>
</reference>
<gene>
    <name evidence="16" type="primary">feoB</name>
    <name evidence="16" type="ORF">H9931_10205</name>
</gene>
<keyword evidence="6 12" id="KW-0547">Nucleotide-binding</keyword>
<dbReference type="Gene3D" id="2.30.30.90">
    <property type="match status" value="1"/>
</dbReference>
<feature type="transmembrane region" description="Helical" evidence="14">
    <location>
        <begin position="562"/>
        <end position="582"/>
    </location>
</feature>
<evidence type="ECO:0000256" key="3">
    <source>
        <dbReference type="ARBA" id="ARBA00022448"/>
    </source>
</evidence>
<feature type="binding site" evidence="13">
    <location>
        <position position="114"/>
    </location>
    <ligand>
        <name>Mg(2+)</name>
        <dbReference type="ChEBI" id="CHEBI:18420"/>
        <label>2</label>
    </ligand>
</feature>
<dbReference type="Pfam" id="PF07664">
    <property type="entry name" value="FeoB_C"/>
    <property type="match status" value="1"/>
</dbReference>
<dbReference type="InterPro" id="IPR030389">
    <property type="entry name" value="G_FEOB_dom"/>
</dbReference>
<evidence type="ECO:0000259" key="15">
    <source>
        <dbReference type="PROSITE" id="PS51711"/>
    </source>
</evidence>
<dbReference type="InterPro" id="IPR011640">
    <property type="entry name" value="Fe2_transport_prot_B_C"/>
</dbReference>
<evidence type="ECO:0000256" key="5">
    <source>
        <dbReference type="ARBA" id="ARBA00022692"/>
    </source>
</evidence>
<evidence type="ECO:0000256" key="12">
    <source>
        <dbReference type="PIRSR" id="PIRSR603373-1"/>
    </source>
</evidence>
<dbReference type="InterPro" id="IPR011642">
    <property type="entry name" value="Gate_dom"/>
</dbReference>
<dbReference type="Pfam" id="PF02421">
    <property type="entry name" value="FeoB_N"/>
    <property type="match status" value="1"/>
</dbReference>
<keyword evidence="14" id="KW-0406">Ion transport</keyword>
<dbReference type="Gene3D" id="3.40.50.300">
    <property type="entry name" value="P-loop containing nucleotide triphosphate hydrolases"/>
    <property type="match status" value="1"/>
</dbReference>
<comment type="caution">
    <text evidence="14">Lacks conserved residue(s) required for the propagation of feature annotation.</text>
</comment>
<dbReference type="InterPro" id="IPR003373">
    <property type="entry name" value="Fe2_transport_prot-B"/>
</dbReference>
<dbReference type="NCBIfam" id="TIGR00437">
    <property type="entry name" value="feoB"/>
    <property type="match status" value="1"/>
</dbReference>
<dbReference type="InterPro" id="IPR050860">
    <property type="entry name" value="FeoB_GTPase"/>
</dbReference>
<dbReference type="Gene3D" id="1.10.287.1770">
    <property type="match status" value="1"/>
</dbReference>
<comment type="caution">
    <text evidence="16">The sequence shown here is derived from an EMBL/GenBank/DDBJ whole genome shotgun (WGS) entry which is preliminary data.</text>
</comment>
<dbReference type="SUPFAM" id="SSF50037">
    <property type="entry name" value="C-terminal domain of transcriptional repressors"/>
    <property type="match status" value="1"/>
</dbReference>
<dbReference type="Proteomes" id="UP000823863">
    <property type="component" value="Unassembled WGS sequence"/>
</dbReference>
<comment type="subcellular location">
    <subcellularLocation>
        <location evidence="2 14">Cell membrane</location>
        <topology evidence="2 14">Multi-pass membrane protein</topology>
    </subcellularLocation>
</comment>
<evidence type="ECO:0000313" key="17">
    <source>
        <dbReference type="Proteomes" id="UP000823863"/>
    </source>
</evidence>
<proteinExistence type="inferred from homology"/>
<dbReference type="GO" id="GO:0046914">
    <property type="term" value="F:transition metal ion binding"/>
    <property type="evidence" value="ECO:0007669"/>
    <property type="project" value="InterPro"/>
</dbReference>
<dbReference type="PROSITE" id="PS51711">
    <property type="entry name" value="G_FEOB"/>
    <property type="match status" value="1"/>
</dbReference>
<dbReference type="Pfam" id="PF04023">
    <property type="entry name" value="FeoA"/>
    <property type="match status" value="1"/>
</dbReference>
<evidence type="ECO:0000256" key="10">
    <source>
        <dbReference type="ARBA" id="ARBA00023136"/>
    </source>
</evidence>
<dbReference type="InterPro" id="IPR041069">
    <property type="entry name" value="FeoB_Cyto"/>
</dbReference>
<dbReference type="GO" id="GO:0015093">
    <property type="term" value="F:ferrous iron transmembrane transporter activity"/>
    <property type="evidence" value="ECO:0007669"/>
    <property type="project" value="UniProtKB-UniRule"/>
</dbReference>
<evidence type="ECO:0000256" key="11">
    <source>
        <dbReference type="NCBIfam" id="TIGR00437"/>
    </source>
</evidence>
<feature type="binding site" evidence="13">
    <location>
        <position position="113"/>
    </location>
    <ligand>
        <name>Mg(2+)</name>
        <dbReference type="ChEBI" id="CHEBI:18420"/>
        <label>2</label>
    </ligand>
</feature>
<feature type="binding site" evidence="12">
    <location>
        <begin position="99"/>
        <end position="106"/>
    </location>
    <ligand>
        <name>GTP</name>
        <dbReference type="ChEBI" id="CHEBI:37565"/>
        <label>1</label>
    </ligand>
</feature>
<evidence type="ECO:0000256" key="6">
    <source>
        <dbReference type="ARBA" id="ARBA00022741"/>
    </source>
</evidence>
<comment type="function">
    <text evidence="1 14">Probable transporter of a GTP-driven Fe(2+) uptake system.</text>
</comment>
<dbReference type="CDD" id="cd01879">
    <property type="entry name" value="FeoB"/>
    <property type="match status" value="1"/>
</dbReference>
<feature type="binding site" evidence="12">
    <location>
        <begin position="205"/>
        <end position="208"/>
    </location>
    <ligand>
        <name>GTP</name>
        <dbReference type="ChEBI" id="CHEBI:37565"/>
        <label>1</label>
    </ligand>
</feature>
<feature type="binding site" evidence="13">
    <location>
        <position position="110"/>
    </location>
    <ligand>
        <name>Mg(2+)</name>
        <dbReference type="ChEBI" id="CHEBI:18420"/>
        <label>2</label>
    </ligand>
</feature>
<keyword evidence="9 12" id="KW-0342">GTP-binding</keyword>
<evidence type="ECO:0000256" key="4">
    <source>
        <dbReference type="ARBA" id="ARBA00022475"/>
    </source>
</evidence>
<keyword evidence="3 14" id="KW-0813">Transport</keyword>
<name>A0A9D2PTN8_9FIRM</name>
<dbReference type="GO" id="GO:0005886">
    <property type="term" value="C:plasma membrane"/>
    <property type="evidence" value="ECO:0007669"/>
    <property type="project" value="UniProtKB-SubCell"/>
</dbReference>
<evidence type="ECO:0000256" key="2">
    <source>
        <dbReference type="ARBA" id="ARBA00004651"/>
    </source>
</evidence>
<feature type="transmembrane region" description="Helical" evidence="14">
    <location>
        <begin position="669"/>
        <end position="695"/>
    </location>
</feature>
<dbReference type="InterPro" id="IPR038157">
    <property type="entry name" value="FeoA_core_dom"/>
</dbReference>
<dbReference type="AlphaFoldDB" id="A0A9D2PTN8"/>
<dbReference type="PANTHER" id="PTHR43185">
    <property type="entry name" value="FERROUS IRON TRANSPORT PROTEIN B"/>
    <property type="match status" value="1"/>
</dbReference>
<feature type="transmembrane region" description="Helical" evidence="14">
    <location>
        <begin position="425"/>
        <end position="443"/>
    </location>
</feature>
<evidence type="ECO:0000256" key="8">
    <source>
        <dbReference type="ARBA" id="ARBA00023004"/>
    </source>
</evidence>
<keyword evidence="10 14" id="KW-0472">Membrane</keyword>
<comment type="similarity">
    <text evidence="14">Belongs to the TRAFAC class TrmE-Era-EngA-EngB-Septin-like GTPase superfamily. FeoB GTPase (TC 9.A.8) family.</text>
</comment>
<feature type="binding site" evidence="12">
    <location>
        <begin position="145"/>
        <end position="148"/>
    </location>
    <ligand>
        <name>GTP</name>
        <dbReference type="ChEBI" id="CHEBI:37565"/>
        <label>1</label>
    </ligand>
</feature>
<keyword evidence="13" id="KW-0460">Magnesium</keyword>
<dbReference type="SUPFAM" id="SSF52540">
    <property type="entry name" value="P-loop containing nucleoside triphosphate hydrolases"/>
    <property type="match status" value="1"/>
</dbReference>
<evidence type="ECO:0000256" key="14">
    <source>
        <dbReference type="RuleBase" id="RU362098"/>
    </source>
</evidence>
<evidence type="ECO:0000256" key="9">
    <source>
        <dbReference type="ARBA" id="ARBA00023134"/>
    </source>
</evidence>
<feature type="binding site" evidence="12">
    <location>
        <begin position="124"/>
        <end position="128"/>
    </location>
    <ligand>
        <name>GTP</name>
        <dbReference type="ChEBI" id="CHEBI:37565"/>
        <label>1</label>
    </ligand>
</feature>
<evidence type="ECO:0000313" key="16">
    <source>
        <dbReference type="EMBL" id="HJC67068.1"/>
    </source>
</evidence>
<evidence type="ECO:0000256" key="13">
    <source>
        <dbReference type="PIRSR" id="PIRSR603373-2"/>
    </source>
</evidence>
<feature type="domain" description="FeoB-type G" evidence="15">
    <location>
        <begin position="92"/>
        <end position="254"/>
    </location>
</feature>
<keyword evidence="13" id="KW-0479">Metal-binding</keyword>
<keyword evidence="4" id="KW-1003">Cell membrane</keyword>
<keyword evidence="5 14" id="KW-0812">Transmembrane</keyword>
<feature type="transmembrane region" description="Helical" evidence="14">
    <location>
        <begin position="382"/>
        <end position="405"/>
    </location>
</feature>
<keyword evidence="7 14" id="KW-1133">Transmembrane helix</keyword>
<dbReference type="InterPro" id="IPR007167">
    <property type="entry name" value="Fe-transptr_FeoA-like"/>
</dbReference>
<dbReference type="PANTHER" id="PTHR43185:SF2">
    <property type="entry name" value="FERROUS IRON TRANSPORT PROTEIN B"/>
    <property type="match status" value="1"/>
</dbReference>
<evidence type="ECO:0000256" key="1">
    <source>
        <dbReference type="ARBA" id="ARBA00003926"/>
    </source>
</evidence>
<organism evidence="16 17">
    <name type="scientific">Candidatus Enterocloster excrementigallinarum</name>
    <dbReference type="NCBI Taxonomy" id="2838558"/>
    <lineage>
        <taxon>Bacteria</taxon>
        <taxon>Bacillati</taxon>
        <taxon>Bacillota</taxon>
        <taxon>Clostridia</taxon>
        <taxon>Lachnospirales</taxon>
        <taxon>Lachnospiraceae</taxon>
        <taxon>Enterocloster</taxon>
    </lineage>
</organism>
<dbReference type="Pfam" id="PF07670">
    <property type="entry name" value="Gate"/>
    <property type="match status" value="2"/>
</dbReference>
<dbReference type="InterPro" id="IPR027417">
    <property type="entry name" value="P-loop_NTPase"/>
</dbReference>
<keyword evidence="8 14" id="KW-0408">Iron</keyword>
<keyword evidence="14" id="KW-0410">Iron transport</keyword>
<dbReference type="InterPro" id="IPR008988">
    <property type="entry name" value="Transcriptional_repressor_C"/>
</dbReference>
<evidence type="ECO:0000256" key="7">
    <source>
        <dbReference type="ARBA" id="ARBA00022989"/>
    </source>
</evidence>
<sequence length="779" mass="85036">MNHDSHFCLNDLLPGQKARVLNISSCGTIRRRLLDLGLVKDTEVECLGASPWGDPKAYLIRGAVIAIRSQDCRHVHVISQQGEGQGLKPEKTPIIAVAGNPNVGKSTLFNNLTGGKQHTGNWTGKTVDSAQRFFLWHGKRLILADIPGTYSLMAHSAEEEVARNFLCFGGADGVLVVCDATCLERNLNLVLQTLEISSNVLVCVNLLDEARKKGIDVDLNSLSESLGVPVVGTIARSKQSLGSLKDALADLKPSPFPMQVSYGEEISRAVAILSPALKFHTDSRLPVSWLALRMLEGDPSLLREIDAFLGFSLEEKPEVKEGMARAWEYLSGQGIGPEELKDRIVSALVENAALVCRKAVHIKRPDYNDRDRKLDRLLTSRLTGYPLMALLMVFIFWLTITGANYPSAVLSSLFERGQILLENGLIFLGAPSVLIQMCVYGVYRTLSWVIAVMLPPMAIFFPLFTLLEDSGYLPRVAYNLDRPFQLCSACGKQALTMMMGFGCNAAGVTGCRIVDSPRERLIAVLTNSFVPCNGKFPALIAIITMFLISQPAGLLASIASTLVLTLLILWGILMTFLISWFLSKTVLKGLPSSFTLELPPYRRPQVGSVILRSVFDRTLFVLGRAAAVAAPAGLIIWILANTNIGAASLLAHLSSFLDPFARVFGLDGVILMAFLLGFPANEIVIPIAVMAYMAQGHLENFENLAALRDLLTANGWTWVTALCTMTFSLMHWPCSTTLLTIRKETGSWKWTAAACLVPTICGLTFCFLIASCARLFGVL</sequence>